<evidence type="ECO:0000313" key="2">
    <source>
        <dbReference type="EMBL" id="GAE00759.1"/>
    </source>
</evidence>
<dbReference type="Pfam" id="PF13751">
    <property type="entry name" value="DDE_Tnp_1_6"/>
    <property type="match status" value="1"/>
</dbReference>
<dbReference type="Proteomes" id="UP000054164">
    <property type="component" value="Unassembled WGS sequence"/>
</dbReference>
<dbReference type="EMBL" id="DF384213">
    <property type="protein sequence ID" value="GAE00759.1"/>
    <property type="molecule type" value="Genomic_DNA"/>
</dbReference>
<dbReference type="AlphaFoldDB" id="A0A0S6U341"/>
<accession>A0A0S6U341</accession>
<organism evidence="2">
    <name type="scientific">Clostridium botulinum B str. Osaka05</name>
    <dbReference type="NCBI Taxonomy" id="1407017"/>
    <lineage>
        <taxon>Bacteria</taxon>
        <taxon>Bacillati</taxon>
        <taxon>Bacillota</taxon>
        <taxon>Clostridia</taxon>
        <taxon>Eubacteriales</taxon>
        <taxon>Clostridiaceae</taxon>
        <taxon>Clostridium</taxon>
    </lineage>
</organism>
<dbReference type="InterPro" id="IPR025668">
    <property type="entry name" value="Tnp_DDE_dom"/>
</dbReference>
<gene>
    <name evidence="2" type="ORF">CBO05C_0449</name>
</gene>
<dbReference type="HOGENOM" id="CLU_180431_1_0_9"/>
<feature type="domain" description="Transposase DDE" evidence="1">
    <location>
        <begin position="2"/>
        <end position="49"/>
    </location>
</feature>
<proteinExistence type="predicted"/>
<evidence type="ECO:0000259" key="1">
    <source>
        <dbReference type="Pfam" id="PF13751"/>
    </source>
</evidence>
<dbReference type="PANTHER" id="PTHR33408">
    <property type="entry name" value="TRANSPOSASE"/>
    <property type="match status" value="1"/>
</dbReference>
<sequence>MRMNRSIQAEGSFAQIKQDMGFRRYLSNGKKNVLMESVLLAMAHNINKLNNKIQSDRTGTHLFPLKKVHN</sequence>
<reference evidence="2" key="1">
    <citation type="submission" date="2013-10" db="EMBL/GenBank/DDBJ databases">
        <title>Draft genome sequence of Clostridium botulinum type B strain Osaka05.</title>
        <authorList>
            <person name="Sakaguchi Y."/>
            <person name="Hosomi K."/>
            <person name="Uchiyama J."/>
            <person name="Ogura Y."/>
            <person name="Sakaguchi M."/>
            <person name="Kohda T."/>
            <person name="Mukamoto M."/>
            <person name="Misawa N."/>
            <person name="Matsuzaki S."/>
            <person name="Hayashi T."/>
            <person name="Kozaki S."/>
        </authorList>
    </citation>
    <scope>NUCLEOTIDE SEQUENCE</scope>
    <source>
        <strain evidence="2">Osaka05</strain>
    </source>
</reference>
<name>A0A0S6U341_CLOBO</name>
<protein>
    <submittedName>
        <fullName evidence="2">Transposase</fullName>
    </submittedName>
</protein>
<dbReference type="PANTHER" id="PTHR33408:SF2">
    <property type="entry name" value="TRANSPOSASE DDE DOMAIN-CONTAINING PROTEIN"/>
    <property type="match status" value="1"/>
</dbReference>